<dbReference type="Proteomes" id="UP000504634">
    <property type="component" value="Unplaced"/>
</dbReference>
<evidence type="ECO:0000256" key="1">
    <source>
        <dbReference type="SAM" id="Phobius"/>
    </source>
</evidence>
<proteinExistence type="predicted"/>
<keyword evidence="1" id="KW-0812">Transmembrane</keyword>
<keyword evidence="1" id="KW-1133">Transmembrane helix</keyword>
<feature type="transmembrane region" description="Helical" evidence="1">
    <location>
        <begin position="40"/>
        <end position="60"/>
    </location>
</feature>
<keyword evidence="1" id="KW-0472">Membrane</keyword>
<protein>
    <submittedName>
        <fullName evidence="3">Uncharacterized protein LOC115622445</fullName>
    </submittedName>
</protein>
<reference evidence="3" key="1">
    <citation type="submission" date="2025-08" db="UniProtKB">
        <authorList>
            <consortium name="RefSeq"/>
        </authorList>
    </citation>
    <scope>IDENTIFICATION</scope>
    <source>
        <strain evidence="3">11010-0011.00</strain>
        <tissue evidence="3">Whole body</tissue>
    </source>
</reference>
<gene>
    <name evidence="3" type="primary">LOC115622445</name>
</gene>
<name>A0A6J2T5P6_DROLE</name>
<feature type="transmembrane region" description="Helical" evidence="1">
    <location>
        <begin position="179"/>
        <end position="204"/>
    </location>
</feature>
<dbReference type="OrthoDB" id="7852619at2759"/>
<sequence length="343" mass="40332">MTPFPVLYKFLHFLRIIFHYSGLLRIYYDKPKQRYYHQRSFCQYMPIVLLVLISIMHLVWRCRVEIQNELFNSLVPGSRPPRDNFELFRQFFSDIVFIITFIGACIWQDKLWCIVNEAQLAYKKLRPYLGNKWQCSFLLLALCLLLIGLLVVMCAYGIWMDWPHWADDGGAPKVLNFLMLFVHLIFATIMALHAIYHLMSAALLQTINNRIRRLKQPDKQLKVIGHVLIAQPLLKKANEYAGRCWSFVVLCSTYDVNDLIQQQKSEDDRIDEADWNGQDPEAGHAELLHHAALILAWHLAMMLVLLCGAHTHQKEHQKLIDSIWEVHEYVGDESLCFYFTHRE</sequence>
<dbReference type="RefSeq" id="XP_030372246.1">
    <property type="nucleotide sequence ID" value="XM_030516386.1"/>
</dbReference>
<feature type="transmembrane region" description="Helical" evidence="1">
    <location>
        <begin position="6"/>
        <end position="28"/>
    </location>
</feature>
<evidence type="ECO:0000313" key="2">
    <source>
        <dbReference type="Proteomes" id="UP000504634"/>
    </source>
</evidence>
<feature type="transmembrane region" description="Helical" evidence="1">
    <location>
        <begin position="136"/>
        <end position="159"/>
    </location>
</feature>
<feature type="transmembrane region" description="Helical" evidence="1">
    <location>
        <begin position="95"/>
        <end position="115"/>
    </location>
</feature>
<organism evidence="2 3">
    <name type="scientific">Drosophila lebanonensis</name>
    <name type="common">Fruit fly</name>
    <name type="synonym">Scaptodrosophila lebanonensis</name>
    <dbReference type="NCBI Taxonomy" id="7225"/>
    <lineage>
        <taxon>Eukaryota</taxon>
        <taxon>Metazoa</taxon>
        <taxon>Ecdysozoa</taxon>
        <taxon>Arthropoda</taxon>
        <taxon>Hexapoda</taxon>
        <taxon>Insecta</taxon>
        <taxon>Pterygota</taxon>
        <taxon>Neoptera</taxon>
        <taxon>Endopterygota</taxon>
        <taxon>Diptera</taxon>
        <taxon>Brachycera</taxon>
        <taxon>Muscomorpha</taxon>
        <taxon>Ephydroidea</taxon>
        <taxon>Drosophilidae</taxon>
        <taxon>Scaptodrosophila</taxon>
    </lineage>
</organism>
<keyword evidence="2" id="KW-1185">Reference proteome</keyword>
<evidence type="ECO:0000313" key="3">
    <source>
        <dbReference type="RefSeq" id="XP_030372246.1"/>
    </source>
</evidence>
<dbReference type="GeneID" id="115622445"/>
<dbReference type="CTD" id="7354373"/>
<accession>A0A6J2T5P6</accession>
<dbReference type="AlphaFoldDB" id="A0A6J2T5P6"/>